<comment type="caution">
    <text evidence="1">The sequence shown here is derived from an EMBL/GenBank/DDBJ whole genome shotgun (WGS) entry which is preliminary data.</text>
</comment>
<reference evidence="1 2" key="1">
    <citation type="journal article" date="2013" name="Mar. Genomics">
        <title>Expression of sulfatases in Rhodopirellula baltica and the diversity of sulfatases in the genus Rhodopirellula.</title>
        <authorList>
            <person name="Wegner C.E."/>
            <person name="Richter-Heitmann T."/>
            <person name="Klindworth A."/>
            <person name="Klockow C."/>
            <person name="Richter M."/>
            <person name="Achstetter T."/>
            <person name="Glockner F.O."/>
            <person name="Harder J."/>
        </authorList>
    </citation>
    <scope>NUCLEOTIDE SEQUENCE [LARGE SCALE GENOMIC DNA]</scope>
    <source>
        <strain evidence="1 2">SM41</strain>
    </source>
</reference>
<dbReference type="AlphaFoldDB" id="M5UKV4"/>
<accession>M5UKV4</accession>
<sequence>MESIHHNGRRFCNVSVSGKLFMGSLESGQNRSFSDLLLGWNPFSLTDRTSVQDLYSGSLVS</sequence>
<dbReference type="EMBL" id="ANOH01000003">
    <property type="protein sequence ID" value="EMI58491.1"/>
    <property type="molecule type" value="Genomic_DNA"/>
</dbReference>
<keyword evidence="2" id="KW-1185">Reference proteome</keyword>
<evidence type="ECO:0000313" key="1">
    <source>
        <dbReference type="EMBL" id="EMI58491.1"/>
    </source>
</evidence>
<name>M5UKV4_9BACT</name>
<proteinExistence type="predicted"/>
<protein>
    <submittedName>
        <fullName evidence="1">Uncharacterized protein</fullName>
    </submittedName>
</protein>
<gene>
    <name evidence="1" type="ORF">RSSM_00018</name>
</gene>
<organism evidence="1 2">
    <name type="scientific">Rhodopirellula sallentina SM41</name>
    <dbReference type="NCBI Taxonomy" id="1263870"/>
    <lineage>
        <taxon>Bacteria</taxon>
        <taxon>Pseudomonadati</taxon>
        <taxon>Planctomycetota</taxon>
        <taxon>Planctomycetia</taxon>
        <taxon>Pirellulales</taxon>
        <taxon>Pirellulaceae</taxon>
        <taxon>Rhodopirellula</taxon>
    </lineage>
</organism>
<dbReference type="PATRIC" id="fig|1263870.3.peg.23"/>
<dbReference type="Proteomes" id="UP000011885">
    <property type="component" value="Unassembled WGS sequence"/>
</dbReference>
<evidence type="ECO:0000313" key="2">
    <source>
        <dbReference type="Proteomes" id="UP000011885"/>
    </source>
</evidence>